<dbReference type="NCBIfam" id="TIGR01217">
    <property type="entry name" value="ac_ac_CoA_syn"/>
    <property type="match status" value="1"/>
</dbReference>
<dbReference type="Pfam" id="PF13193">
    <property type="entry name" value="AMP-binding_C"/>
    <property type="match status" value="1"/>
</dbReference>
<dbReference type="InterPro" id="IPR025110">
    <property type="entry name" value="AMP-bd_C"/>
</dbReference>
<evidence type="ECO:0000256" key="2">
    <source>
        <dbReference type="ARBA" id="ARBA00022598"/>
    </source>
</evidence>
<evidence type="ECO:0000256" key="3">
    <source>
        <dbReference type="ARBA" id="ARBA00022741"/>
    </source>
</evidence>
<dbReference type="PANTHER" id="PTHR42921">
    <property type="entry name" value="ACETOACETYL-COA SYNTHETASE"/>
    <property type="match status" value="1"/>
</dbReference>
<keyword evidence="4" id="KW-0067">ATP-binding</keyword>
<organism evidence="6 7">
    <name type="scientific">Acidihalobacter prosperus</name>
    <dbReference type="NCBI Taxonomy" id="160660"/>
    <lineage>
        <taxon>Bacteria</taxon>
        <taxon>Pseudomonadati</taxon>
        <taxon>Pseudomonadota</taxon>
        <taxon>Gammaproteobacteria</taxon>
        <taxon>Chromatiales</taxon>
        <taxon>Ectothiorhodospiraceae</taxon>
        <taxon>Acidihalobacter</taxon>
    </lineage>
</organism>
<keyword evidence="2" id="KW-0436">Ligase</keyword>
<evidence type="ECO:0000259" key="5">
    <source>
        <dbReference type="Pfam" id="PF13193"/>
    </source>
</evidence>
<accession>A0A1A6C7A2</accession>
<dbReference type="PANTHER" id="PTHR42921:SF1">
    <property type="entry name" value="ACETOACETYL-COA SYNTHETASE"/>
    <property type="match status" value="1"/>
</dbReference>
<comment type="caution">
    <text evidence="6">The sequence shown here is derived from an EMBL/GenBank/DDBJ whole genome shotgun (WGS) entry which is preliminary data.</text>
</comment>
<keyword evidence="7" id="KW-1185">Reference proteome</keyword>
<dbReference type="Gene3D" id="3.40.50.12780">
    <property type="entry name" value="N-terminal domain of ligase-like"/>
    <property type="match status" value="1"/>
</dbReference>
<dbReference type="SUPFAM" id="SSF56801">
    <property type="entry name" value="Acetyl-CoA synthetase-like"/>
    <property type="match status" value="1"/>
</dbReference>
<keyword evidence="3" id="KW-0547">Nucleotide-binding</keyword>
<evidence type="ECO:0000313" key="6">
    <source>
        <dbReference type="EMBL" id="OBS10437.1"/>
    </source>
</evidence>
<dbReference type="Gene3D" id="3.30.300.30">
    <property type="match status" value="1"/>
</dbReference>
<dbReference type="GO" id="GO:0030729">
    <property type="term" value="F:acetoacetate-CoA ligase activity"/>
    <property type="evidence" value="ECO:0007669"/>
    <property type="project" value="InterPro"/>
</dbReference>
<dbReference type="Proteomes" id="UP000029273">
    <property type="component" value="Unassembled WGS sequence"/>
</dbReference>
<feature type="domain" description="AMP-binding enzyme C-terminal" evidence="5">
    <location>
        <begin position="266"/>
        <end position="336"/>
    </location>
</feature>
<evidence type="ECO:0000256" key="4">
    <source>
        <dbReference type="ARBA" id="ARBA00022840"/>
    </source>
</evidence>
<dbReference type="AlphaFoldDB" id="A0A1A6C7A2"/>
<protein>
    <submittedName>
        <fullName evidence="6">Acetoacetyl-CoA synthetase</fullName>
    </submittedName>
</protein>
<comment type="similarity">
    <text evidence="1">Belongs to the ATP-dependent AMP-binding enzyme family.</text>
</comment>
<dbReference type="GO" id="GO:0005524">
    <property type="term" value="F:ATP binding"/>
    <property type="evidence" value="ECO:0007669"/>
    <property type="project" value="UniProtKB-KW"/>
</dbReference>
<reference evidence="6 7" key="1">
    <citation type="journal article" date="2014" name="Genome Announc.">
        <title>Draft Genome Sequence of the Iron-Oxidizing, Acidophilic, and Halotolerant 'Thiobacillus prosperus' Type Strain DSM 5130.</title>
        <authorList>
            <person name="Ossandon F.J."/>
            <person name="Cardenas J.P."/>
            <person name="Corbett M."/>
            <person name="Quatrini R."/>
            <person name="Holmes D.S."/>
            <person name="Watkin E."/>
        </authorList>
    </citation>
    <scope>NUCLEOTIDE SEQUENCE [LARGE SCALE GENOMIC DNA]</scope>
    <source>
        <strain evidence="6 7">DSM 5130</strain>
    </source>
</reference>
<dbReference type="GO" id="GO:0006629">
    <property type="term" value="P:lipid metabolic process"/>
    <property type="evidence" value="ECO:0007669"/>
    <property type="project" value="InterPro"/>
</dbReference>
<dbReference type="InterPro" id="IPR005914">
    <property type="entry name" value="Acac_CoA_synth"/>
</dbReference>
<evidence type="ECO:0000256" key="1">
    <source>
        <dbReference type="ARBA" id="ARBA00006432"/>
    </source>
</evidence>
<dbReference type="InterPro" id="IPR042099">
    <property type="entry name" value="ANL_N_sf"/>
</dbReference>
<dbReference type="InterPro" id="IPR045851">
    <property type="entry name" value="AMP-bd_C_sf"/>
</dbReference>
<gene>
    <name evidence="6" type="ORF">Thpro_020153</name>
</gene>
<evidence type="ECO:0000313" key="7">
    <source>
        <dbReference type="Proteomes" id="UP000029273"/>
    </source>
</evidence>
<name>A0A1A6C7A2_9GAMM</name>
<dbReference type="EMBL" id="JQSG02000001">
    <property type="protein sequence ID" value="OBS10437.1"/>
    <property type="molecule type" value="Genomic_DNA"/>
</dbReference>
<sequence length="376" mass="41707">MPKCIVHGAGGTLLQHLKELVLHTDLKREDRIFYYTTCGWMMWNWLVSGLATGAAIVLYDGSPFHPNGNVLWDLVDELDISIFGTSAKWLAASEKAGIRPRLSHRLRTLKSILSTGSPLAPESFDYVYKDVKPELMLASISGGTDIISCFALGNPLLPVYRGELQCRGLGLKVEAYDNDGRPVRDTPGELVCEAPFPSMPVGFWNDPDGRKYHAAYFERFPGVWAHGDFAEITSRGTVIIHGRSDATLNPGGVRIGTAEIYRQVEQIPEVLESIAVGQPWRGDERIVLFVRLREGVTLDDALRRRIRLQIRDNTSPRHVPARIEQVDDLPRTRSGKLTELAVREAIQGRPVSNTDALANPEALTAFVALRDSLEGT</sequence>
<proteinExistence type="inferred from homology"/>